<name>A0A2R8FDV0_9VIRU</name>
<organism evidence="1">
    <name type="scientific">Cedratvirus Zaza IHUMI</name>
    <dbReference type="NCBI Taxonomy" id="2126979"/>
    <lineage>
        <taxon>Viruses</taxon>
        <taxon>Pithoviruses</taxon>
    </lineage>
</organism>
<proteinExistence type="predicted"/>
<reference evidence="1" key="1">
    <citation type="submission" date="2018-03" db="EMBL/GenBank/DDBJ databases">
        <authorList>
            <consortium name="Urmite Genomes"/>
        </authorList>
    </citation>
    <scope>NUCLEOTIDE SEQUENCE [LARGE SCALE GENOMIC DNA]</scope>
    <source>
        <strain evidence="1">IHUMI-S29</strain>
    </source>
</reference>
<dbReference type="Proteomes" id="UP000270547">
    <property type="component" value="Segment"/>
</dbReference>
<sequence>MAQSLYSTVLKNYTYDDLKELCFAPESNFGNSFDCDWDVWRDKAVVDFGVSPQFFDLIRTLSGPQRYLQIASYVKLTPLSGVRVYEDGTVEGVYEAYTGYLESKERRDADMMLWFYQRIGEEQKRYLSIMSGFSKEEMLEEIELRREKWQEEERKEEEFLSDPGRERSKYLRKIIEAGRIDILDEIIHGYFTLPEEFSIERDIPYTPFWQISSQQLREDLPLQPHIEDKEARKIIQASMQSSNTRIVDFFRSIFRDRNLEGFTKSTSTKNGLLRHGKPEETYGIALRFFGPKTNVFTFEHMAELFLYFSQSQATYHYYTAIINRRKGDITFLQAVLPYTEPKYFSYLETRPEFLTLSRSLIEEYAQDKTREPLVYHV</sequence>
<protein>
    <submittedName>
        <fullName evidence="1">Uncharacterized protein</fullName>
    </submittedName>
</protein>
<gene>
    <name evidence="1" type="ORF">ZAZAV_187</name>
</gene>
<dbReference type="EMBL" id="LT994652">
    <property type="protein sequence ID" value="SPN79146.1"/>
    <property type="molecule type" value="Genomic_DNA"/>
</dbReference>
<evidence type="ECO:0000313" key="1">
    <source>
        <dbReference type="EMBL" id="SPN79146.1"/>
    </source>
</evidence>
<accession>A0A2R8FDV0</accession>